<protein>
    <recommendedName>
        <fullName evidence="5">Cytochrome c domain-containing protein</fullName>
    </recommendedName>
</protein>
<proteinExistence type="predicted"/>
<feature type="domain" description="Cytochrome c" evidence="5">
    <location>
        <begin position="68"/>
        <end position="185"/>
    </location>
</feature>
<dbReference type="RefSeq" id="WP_074949912.1">
    <property type="nucleotide sequence ID" value="NZ_BJXR01000002.1"/>
</dbReference>
<gene>
    <name evidence="6" type="ORF">MFU01_00090</name>
    <name evidence="7" type="ORF">SAMN05443572_1011484</name>
</gene>
<evidence type="ECO:0000313" key="7">
    <source>
        <dbReference type="EMBL" id="SET22072.1"/>
    </source>
</evidence>
<evidence type="ECO:0000259" key="5">
    <source>
        <dbReference type="PROSITE" id="PS51007"/>
    </source>
</evidence>
<evidence type="ECO:0000256" key="3">
    <source>
        <dbReference type="ARBA" id="ARBA00023004"/>
    </source>
</evidence>
<dbReference type="AlphaFoldDB" id="A0A511SU15"/>
<dbReference type="EMBL" id="FOIB01000001">
    <property type="protein sequence ID" value="SET22072.1"/>
    <property type="molecule type" value="Genomic_DNA"/>
</dbReference>
<dbReference type="PROSITE" id="PS51257">
    <property type="entry name" value="PROKAR_LIPOPROTEIN"/>
    <property type="match status" value="1"/>
</dbReference>
<name>A0A511SU15_MYXFU</name>
<dbReference type="GO" id="GO:0009055">
    <property type="term" value="F:electron transfer activity"/>
    <property type="evidence" value="ECO:0007669"/>
    <property type="project" value="InterPro"/>
</dbReference>
<keyword evidence="8" id="KW-1185">Reference proteome</keyword>
<evidence type="ECO:0000313" key="9">
    <source>
        <dbReference type="Proteomes" id="UP000321514"/>
    </source>
</evidence>
<dbReference type="PANTHER" id="PTHR35008:SF4">
    <property type="entry name" value="BLL4482 PROTEIN"/>
    <property type="match status" value="1"/>
</dbReference>
<dbReference type="STRING" id="1334629.MFUL124B02_08305"/>
<keyword evidence="3 4" id="KW-0408">Iron</keyword>
<keyword evidence="1 4" id="KW-0349">Heme</keyword>
<organism evidence="6 9">
    <name type="scientific">Myxococcus fulvus</name>
    <dbReference type="NCBI Taxonomy" id="33"/>
    <lineage>
        <taxon>Bacteria</taxon>
        <taxon>Pseudomonadati</taxon>
        <taxon>Myxococcota</taxon>
        <taxon>Myxococcia</taxon>
        <taxon>Myxococcales</taxon>
        <taxon>Cystobacterineae</taxon>
        <taxon>Myxococcaceae</taxon>
        <taxon>Myxococcus</taxon>
    </lineage>
</organism>
<dbReference type="GO" id="GO:0046872">
    <property type="term" value="F:metal ion binding"/>
    <property type="evidence" value="ECO:0007669"/>
    <property type="project" value="UniProtKB-KW"/>
</dbReference>
<keyword evidence="2 4" id="KW-0479">Metal-binding</keyword>
<evidence type="ECO:0000256" key="2">
    <source>
        <dbReference type="ARBA" id="ARBA00022723"/>
    </source>
</evidence>
<reference evidence="6 9" key="2">
    <citation type="submission" date="2019-07" db="EMBL/GenBank/DDBJ databases">
        <title>Whole genome shotgun sequence of Myxococcus fulvus NBRC 100333.</title>
        <authorList>
            <person name="Hosoyama A."/>
            <person name="Uohara A."/>
            <person name="Ohji S."/>
            <person name="Ichikawa N."/>
        </authorList>
    </citation>
    <scope>NUCLEOTIDE SEQUENCE [LARGE SCALE GENOMIC DNA]</scope>
    <source>
        <strain evidence="6 9">NBRC 100333</strain>
    </source>
</reference>
<dbReference type="OrthoDB" id="9811281at2"/>
<evidence type="ECO:0000313" key="6">
    <source>
        <dbReference type="EMBL" id="GEN04972.1"/>
    </source>
</evidence>
<dbReference type="InterPro" id="IPR009056">
    <property type="entry name" value="Cyt_c-like_dom"/>
</dbReference>
<evidence type="ECO:0000313" key="8">
    <source>
        <dbReference type="Proteomes" id="UP000183760"/>
    </source>
</evidence>
<reference evidence="7 8" key="1">
    <citation type="submission" date="2016-10" db="EMBL/GenBank/DDBJ databases">
        <authorList>
            <person name="Varghese N."/>
            <person name="Submissions S."/>
        </authorList>
    </citation>
    <scope>NUCLEOTIDE SEQUENCE [LARGE SCALE GENOMIC DNA]</scope>
    <source>
        <strain evidence="7 8">DSM 16525</strain>
    </source>
</reference>
<evidence type="ECO:0000256" key="4">
    <source>
        <dbReference type="PROSITE-ProRule" id="PRU00433"/>
    </source>
</evidence>
<dbReference type="EMBL" id="BJXR01000002">
    <property type="protein sequence ID" value="GEN04972.1"/>
    <property type="molecule type" value="Genomic_DNA"/>
</dbReference>
<dbReference type="PANTHER" id="PTHR35008">
    <property type="entry name" value="BLL4482 PROTEIN-RELATED"/>
    <property type="match status" value="1"/>
</dbReference>
<dbReference type="GO" id="GO:0020037">
    <property type="term" value="F:heme binding"/>
    <property type="evidence" value="ECO:0007669"/>
    <property type="project" value="InterPro"/>
</dbReference>
<comment type="caution">
    <text evidence="6">The sequence shown here is derived from an EMBL/GenBank/DDBJ whole genome shotgun (WGS) entry which is preliminary data.</text>
</comment>
<dbReference type="InterPro" id="IPR051459">
    <property type="entry name" value="Cytochrome_c-type_DH"/>
</dbReference>
<dbReference type="Proteomes" id="UP000321514">
    <property type="component" value="Unassembled WGS sequence"/>
</dbReference>
<dbReference type="SUPFAM" id="SSF46626">
    <property type="entry name" value="Cytochrome c"/>
    <property type="match status" value="1"/>
</dbReference>
<dbReference type="PROSITE" id="PS51007">
    <property type="entry name" value="CYTC"/>
    <property type="match status" value="1"/>
</dbReference>
<evidence type="ECO:0000256" key="1">
    <source>
        <dbReference type="ARBA" id="ARBA00022617"/>
    </source>
</evidence>
<dbReference type="Proteomes" id="UP000183760">
    <property type="component" value="Unassembled WGS sequence"/>
</dbReference>
<dbReference type="InterPro" id="IPR036909">
    <property type="entry name" value="Cyt_c-like_dom_sf"/>
</dbReference>
<sequence>MKDSGMGRWGAGWVALALMGGLWGGCGSSSDPQNQQNQTTVGLEDQERIEKGLVISPVALNLAGLDRNLVGLGSYIVNAQGGCNDCHTNPPFAAGGDPFQGQPEQVNTANFLAGGRAFGPTIVSRNITPDAQGLPAGLTYEAFLTVMRTGRTPDGALLQVMPWPIFAKMRDADLRAIYEYLRAIPAAQPGGMPAPSPYP</sequence>
<accession>A0A511SU15</accession>